<dbReference type="SUPFAM" id="SSF159270">
    <property type="entry name" value="YmcC-like"/>
    <property type="match status" value="1"/>
</dbReference>
<proteinExistence type="predicted"/>
<dbReference type="PROSITE" id="PS51257">
    <property type="entry name" value="PROKAR_LIPOPROTEIN"/>
    <property type="match status" value="1"/>
</dbReference>
<sequence>MAAMRRALILLPLFLAACEVPDMLELERAAENTLRASVFLPPIKDGLRPRRHEAPAGALEEDEVAVTNGPTLVVTYGRQRKVMTMIQGQGEQRMWRSDDGTVVATDGARVVATAGTETNLSATRFDSPDPLDDVTALVERPAMARRVVDLSPAQRDPGRMRFGVSLECRMRAARVAEGLYVEERCGGGARFLNRYWADAETGAVWRSEQWVGMEDRPMTIEVVSPPAN</sequence>
<evidence type="ECO:0000313" key="3">
    <source>
        <dbReference type="Proteomes" id="UP000677537"/>
    </source>
</evidence>
<dbReference type="AlphaFoldDB" id="A0A940N0W0"/>
<dbReference type="Gene3D" id="2.40.360.10">
    <property type="entry name" value="YmcC-like"/>
    <property type="match status" value="1"/>
</dbReference>
<reference evidence="2" key="1">
    <citation type="submission" date="2021-03" db="EMBL/GenBank/DDBJ databases">
        <authorList>
            <person name="So Y."/>
        </authorList>
    </citation>
    <scope>NUCLEOTIDE SEQUENCE</scope>
    <source>
        <strain evidence="2">SG15</strain>
    </source>
</reference>
<keyword evidence="1" id="KW-0732">Signal</keyword>
<keyword evidence="3" id="KW-1185">Reference proteome</keyword>
<dbReference type="InterPro" id="IPR021308">
    <property type="entry name" value="GfcB"/>
</dbReference>
<organism evidence="2 3">
    <name type="scientific">Roseomonas indoligenes</name>
    <dbReference type="NCBI Taxonomy" id="2820811"/>
    <lineage>
        <taxon>Bacteria</taxon>
        <taxon>Pseudomonadati</taxon>
        <taxon>Pseudomonadota</taxon>
        <taxon>Alphaproteobacteria</taxon>
        <taxon>Acetobacterales</taxon>
        <taxon>Roseomonadaceae</taxon>
        <taxon>Roseomonas</taxon>
    </lineage>
</organism>
<name>A0A940N0W0_9PROT</name>
<accession>A0A940N0W0</accession>
<keyword evidence="2" id="KW-0449">Lipoprotein</keyword>
<protein>
    <submittedName>
        <fullName evidence="2">YjbF family lipoprotein</fullName>
    </submittedName>
</protein>
<evidence type="ECO:0000313" key="2">
    <source>
        <dbReference type="EMBL" id="MBP0494026.1"/>
    </source>
</evidence>
<dbReference type="Pfam" id="PF11102">
    <property type="entry name" value="YjbF"/>
    <property type="match status" value="1"/>
</dbReference>
<feature type="signal peptide" evidence="1">
    <location>
        <begin position="1"/>
        <end position="17"/>
    </location>
</feature>
<evidence type="ECO:0000256" key="1">
    <source>
        <dbReference type="SAM" id="SignalP"/>
    </source>
</evidence>
<dbReference type="InterPro" id="IPR023373">
    <property type="entry name" value="YmcC_sf"/>
</dbReference>
<comment type="caution">
    <text evidence="2">The sequence shown here is derived from an EMBL/GenBank/DDBJ whole genome shotgun (WGS) entry which is preliminary data.</text>
</comment>
<dbReference type="Proteomes" id="UP000677537">
    <property type="component" value="Unassembled WGS sequence"/>
</dbReference>
<gene>
    <name evidence="2" type="ORF">J5Y10_14675</name>
</gene>
<dbReference type="EMBL" id="JAGIZA010000008">
    <property type="protein sequence ID" value="MBP0494026.1"/>
    <property type="molecule type" value="Genomic_DNA"/>
</dbReference>
<feature type="chain" id="PRO_5037152489" evidence="1">
    <location>
        <begin position="18"/>
        <end position="228"/>
    </location>
</feature>